<dbReference type="VEuPathDB" id="TrichDB:TRFO_01392"/>
<gene>
    <name evidence="1" type="ORF">TRFO_01392</name>
</gene>
<dbReference type="Proteomes" id="UP000179807">
    <property type="component" value="Unassembled WGS sequence"/>
</dbReference>
<proteinExistence type="predicted"/>
<protein>
    <submittedName>
        <fullName evidence="1">Uncharacterized protein</fullName>
    </submittedName>
</protein>
<organism evidence="1 2">
    <name type="scientific">Tritrichomonas foetus</name>
    <dbReference type="NCBI Taxonomy" id="1144522"/>
    <lineage>
        <taxon>Eukaryota</taxon>
        <taxon>Metamonada</taxon>
        <taxon>Parabasalia</taxon>
        <taxon>Tritrichomonadida</taxon>
        <taxon>Tritrichomonadidae</taxon>
        <taxon>Tritrichomonas</taxon>
    </lineage>
</organism>
<evidence type="ECO:0000313" key="2">
    <source>
        <dbReference type="Proteomes" id="UP000179807"/>
    </source>
</evidence>
<dbReference type="OrthoDB" id="10262169at2759"/>
<evidence type="ECO:0000313" key="1">
    <source>
        <dbReference type="EMBL" id="OHT07223.1"/>
    </source>
</evidence>
<sequence>MSRARIDTPTYAPNNLHHEKTLHALALSIFSDNGIEAATALHELLRWSTLKLKDPSASIPQGKILYPTPTPLLVNSLTKFIYHHITDWIQGPSVEPALTALTILFNLVNCIDSIPNVPNSILIASTPETMALLLRLSYHPYSALTRLAQTIVAQIGRFCNITKILQNKAEEYVSTLCSLFTLANPAKDEQHITIFVNFALLPDNCRLFIDNLGAEVMVNRIAQLLTYPSLTIRDLLLEAIYLFCMTNADFKDATCSSTFILRSLLGLTIPPSEPYETKMIVPFTPCQKACILLLELSDDARVISYLAKFKIQLASAMLKWKSNGLPQLALKVSNASIR</sequence>
<dbReference type="RefSeq" id="XP_068360359.1">
    <property type="nucleotide sequence ID" value="XM_068490074.1"/>
</dbReference>
<dbReference type="EMBL" id="MLAK01000704">
    <property type="protein sequence ID" value="OHT07223.1"/>
    <property type="molecule type" value="Genomic_DNA"/>
</dbReference>
<name>A0A1J4K770_9EUKA</name>
<keyword evidence="2" id="KW-1185">Reference proteome</keyword>
<accession>A0A1J4K770</accession>
<dbReference type="GeneID" id="94824778"/>
<dbReference type="AlphaFoldDB" id="A0A1J4K770"/>
<reference evidence="1" key="1">
    <citation type="submission" date="2016-10" db="EMBL/GenBank/DDBJ databases">
        <authorList>
            <person name="Benchimol M."/>
            <person name="Almeida L.G."/>
            <person name="Vasconcelos A.T."/>
            <person name="Perreira-Neves A."/>
            <person name="Rosa I.A."/>
            <person name="Tasca T."/>
            <person name="Bogo M.R."/>
            <person name="de Souza W."/>
        </authorList>
    </citation>
    <scope>NUCLEOTIDE SEQUENCE [LARGE SCALE GENOMIC DNA]</scope>
    <source>
        <strain evidence="1">K</strain>
    </source>
</reference>
<comment type="caution">
    <text evidence="1">The sequence shown here is derived from an EMBL/GenBank/DDBJ whole genome shotgun (WGS) entry which is preliminary data.</text>
</comment>